<dbReference type="InterPro" id="IPR013087">
    <property type="entry name" value="Znf_C2H2_type"/>
</dbReference>
<evidence type="ECO:0000256" key="4">
    <source>
        <dbReference type="ARBA" id="ARBA00022771"/>
    </source>
</evidence>
<dbReference type="Proteomes" id="UP000036403">
    <property type="component" value="Unassembled WGS sequence"/>
</dbReference>
<accession>A0A0J7KSW2</accession>
<dbReference type="SUPFAM" id="SSF57667">
    <property type="entry name" value="beta-beta-alpha zinc fingers"/>
    <property type="match status" value="1"/>
</dbReference>
<dbReference type="GO" id="GO:0005634">
    <property type="term" value="C:nucleus"/>
    <property type="evidence" value="ECO:0007669"/>
    <property type="project" value="UniProtKB-SubCell"/>
</dbReference>
<keyword evidence="8" id="KW-0804">Transcription</keyword>
<evidence type="ECO:0000256" key="11">
    <source>
        <dbReference type="SAM" id="MobiDB-lite"/>
    </source>
</evidence>
<dbReference type="Pfam" id="PF16622">
    <property type="entry name" value="zf-C2H2_11"/>
    <property type="match status" value="1"/>
</dbReference>
<dbReference type="PANTHER" id="PTHR21020">
    <property type="entry name" value="ZINC FINGER PROTEIN 800"/>
    <property type="match status" value="1"/>
</dbReference>
<keyword evidence="4 10" id="KW-0863">Zinc-finger</keyword>
<evidence type="ECO:0000313" key="14">
    <source>
        <dbReference type="Proteomes" id="UP000036403"/>
    </source>
</evidence>
<dbReference type="PROSITE" id="PS50157">
    <property type="entry name" value="ZINC_FINGER_C2H2_2"/>
    <property type="match status" value="1"/>
</dbReference>
<dbReference type="GO" id="GO:0003677">
    <property type="term" value="F:DNA binding"/>
    <property type="evidence" value="ECO:0007669"/>
    <property type="project" value="UniProtKB-KW"/>
</dbReference>
<comment type="caution">
    <text evidence="13">The sequence shown here is derived from an EMBL/GenBank/DDBJ whole genome shotgun (WGS) entry which is preliminary data.</text>
</comment>
<evidence type="ECO:0000256" key="9">
    <source>
        <dbReference type="ARBA" id="ARBA00023242"/>
    </source>
</evidence>
<keyword evidence="3" id="KW-0677">Repeat</keyword>
<name>A0A0J7KSW2_LASNI</name>
<feature type="region of interest" description="Disordered" evidence="11">
    <location>
        <begin position="312"/>
        <end position="333"/>
    </location>
</feature>
<dbReference type="OrthoDB" id="10066279at2759"/>
<dbReference type="PROSITE" id="PS00028">
    <property type="entry name" value="ZINC_FINGER_C2H2_1"/>
    <property type="match status" value="1"/>
</dbReference>
<evidence type="ECO:0000256" key="5">
    <source>
        <dbReference type="ARBA" id="ARBA00022833"/>
    </source>
</evidence>
<dbReference type="PANTHER" id="PTHR21020:SF0">
    <property type="entry name" value="ZINC FINGER PROTEIN 800"/>
    <property type="match status" value="1"/>
</dbReference>
<keyword evidence="9" id="KW-0539">Nucleus</keyword>
<feature type="domain" description="C2H2-type" evidence="12">
    <location>
        <begin position="418"/>
        <end position="445"/>
    </location>
</feature>
<evidence type="ECO:0000259" key="12">
    <source>
        <dbReference type="PROSITE" id="PS50157"/>
    </source>
</evidence>
<dbReference type="SMART" id="SM00355">
    <property type="entry name" value="ZnF_C2H2"/>
    <property type="match status" value="2"/>
</dbReference>
<evidence type="ECO:0000256" key="6">
    <source>
        <dbReference type="ARBA" id="ARBA00023015"/>
    </source>
</evidence>
<proteinExistence type="predicted"/>
<dbReference type="InterPro" id="IPR036236">
    <property type="entry name" value="Znf_C2H2_sf"/>
</dbReference>
<comment type="subcellular location">
    <subcellularLocation>
        <location evidence="1">Nucleus</location>
    </subcellularLocation>
</comment>
<evidence type="ECO:0000256" key="2">
    <source>
        <dbReference type="ARBA" id="ARBA00022723"/>
    </source>
</evidence>
<dbReference type="Gene3D" id="3.30.160.60">
    <property type="entry name" value="Classic Zinc Finger"/>
    <property type="match status" value="1"/>
</dbReference>
<evidence type="ECO:0000256" key="7">
    <source>
        <dbReference type="ARBA" id="ARBA00023125"/>
    </source>
</evidence>
<evidence type="ECO:0000256" key="3">
    <source>
        <dbReference type="ARBA" id="ARBA00022737"/>
    </source>
</evidence>
<dbReference type="InterPro" id="IPR041697">
    <property type="entry name" value="Znf-C2H2_11"/>
</dbReference>
<dbReference type="EMBL" id="LBMM01003477">
    <property type="protein sequence ID" value="KMQ93487.1"/>
    <property type="molecule type" value="Genomic_DNA"/>
</dbReference>
<reference evidence="13 14" key="1">
    <citation type="submission" date="2015-04" db="EMBL/GenBank/DDBJ databases">
        <title>Lasius niger genome sequencing.</title>
        <authorList>
            <person name="Konorov E.A."/>
            <person name="Nikitin M.A."/>
            <person name="Kirill M.V."/>
            <person name="Chang P."/>
        </authorList>
    </citation>
    <scope>NUCLEOTIDE SEQUENCE [LARGE SCALE GENOMIC DNA]</scope>
    <source>
        <tissue evidence="13">Whole</tissue>
    </source>
</reference>
<keyword evidence="7" id="KW-0238">DNA-binding</keyword>
<evidence type="ECO:0000313" key="13">
    <source>
        <dbReference type="EMBL" id="KMQ93487.1"/>
    </source>
</evidence>
<keyword evidence="6" id="KW-0805">Transcription regulation</keyword>
<dbReference type="GO" id="GO:0008270">
    <property type="term" value="F:zinc ion binding"/>
    <property type="evidence" value="ECO:0007669"/>
    <property type="project" value="UniProtKB-KW"/>
</dbReference>
<organism evidence="13 14">
    <name type="scientific">Lasius niger</name>
    <name type="common">Black garden ant</name>
    <dbReference type="NCBI Taxonomy" id="67767"/>
    <lineage>
        <taxon>Eukaryota</taxon>
        <taxon>Metazoa</taxon>
        <taxon>Ecdysozoa</taxon>
        <taxon>Arthropoda</taxon>
        <taxon>Hexapoda</taxon>
        <taxon>Insecta</taxon>
        <taxon>Pterygota</taxon>
        <taxon>Neoptera</taxon>
        <taxon>Endopterygota</taxon>
        <taxon>Hymenoptera</taxon>
        <taxon>Apocrita</taxon>
        <taxon>Aculeata</taxon>
        <taxon>Formicoidea</taxon>
        <taxon>Formicidae</taxon>
        <taxon>Formicinae</taxon>
        <taxon>Lasius</taxon>
        <taxon>Lasius</taxon>
    </lineage>
</organism>
<sequence>MKSIQTKGKCRKKNEKLGKVKLSTKDSVVSPDLSSLRKPIDTSVSDLCQVAKLQDMTDQNQIIVLEGQTLENQLEKSDSPIQMDISDDENELLAHRLSTNNLACTIFHRKTNEQVRKLRSHIQEKAFHRETTAMEGLKNVCATKTSALENVTMKNSDETQKSNHIESTVKPQSCGRRKKRLNTRVALSTPLQYCQTPIAACDETTTTTTSTIRQSNKILSDSTSDDMLCETEDVDTATNMVVKSPDTHSGRVSSSPEIYEENGTSICVQRVSSLSKEDWDMLEKGLNYPDECNSVDNNNDLHKITPSITQNVDNSELVSSENENRDNSVSNTNLQSPEVVCTSTSQINSVTVKMKKKKEKISGHQSDEMPLTDLKERDVIEVQEDNSKLQSSRPIRSSEKNQTLLMEKIATIANFQKLQCLLCKRKFTSMPNLRRHMAIHIGWNRYRCKLCDFKCFVKCDCVAHCNKVHNAQNNRAVIAEIVVEIPQNEYTYNENIVLNMNTREKVNDPDIIDVTASSECQSEIYVDLNNSNTYTATTTKEQQESSKNVEYQDIAEEEGDKTATVQNLVEYIMNSGSGKLDAHPDLKRVVMEVIFGSSDTSATAQTDSEKPALKADNDARECVNDNENSTASNEAREASCSMLEVSSTLDDKLKYQRPIRNRMKPLSDDFIYDLKEIAFRKECALFNDSGTLNVRKKAKLYN</sequence>
<dbReference type="STRING" id="67767.A0A0J7KSW2"/>
<gene>
    <name evidence="13" type="ORF">RF55_6408</name>
</gene>
<evidence type="ECO:0000256" key="1">
    <source>
        <dbReference type="ARBA" id="ARBA00004123"/>
    </source>
</evidence>
<protein>
    <submittedName>
        <fullName evidence="13">Zinc finger protein 800</fullName>
    </submittedName>
</protein>
<dbReference type="AlphaFoldDB" id="A0A0J7KSW2"/>
<evidence type="ECO:0000256" key="8">
    <source>
        <dbReference type="ARBA" id="ARBA00023163"/>
    </source>
</evidence>
<dbReference type="InterPro" id="IPR039149">
    <property type="entry name" value="ZNF800"/>
</dbReference>
<keyword evidence="2" id="KW-0479">Metal-binding</keyword>
<dbReference type="PaxDb" id="67767-A0A0J7KSW2"/>
<keyword evidence="5" id="KW-0862">Zinc</keyword>
<keyword evidence="14" id="KW-1185">Reference proteome</keyword>
<evidence type="ECO:0000256" key="10">
    <source>
        <dbReference type="PROSITE-ProRule" id="PRU00042"/>
    </source>
</evidence>